<evidence type="ECO:0008006" key="3">
    <source>
        <dbReference type="Google" id="ProtNLM"/>
    </source>
</evidence>
<dbReference type="STRING" id="366602.Caul_2037"/>
<feature type="region of interest" description="Disordered" evidence="1">
    <location>
        <begin position="105"/>
        <end position="133"/>
    </location>
</feature>
<name>B0T6V0_CAUSK</name>
<reference evidence="2" key="1">
    <citation type="submission" date="2008-01" db="EMBL/GenBank/DDBJ databases">
        <title>Complete sequence of chromosome of Caulobacter sp. K31.</title>
        <authorList>
            <consortium name="US DOE Joint Genome Institute"/>
            <person name="Copeland A."/>
            <person name="Lucas S."/>
            <person name="Lapidus A."/>
            <person name="Barry K."/>
            <person name="Glavina del Rio T."/>
            <person name="Dalin E."/>
            <person name="Tice H."/>
            <person name="Pitluck S."/>
            <person name="Bruce D."/>
            <person name="Goodwin L."/>
            <person name="Thompson L.S."/>
            <person name="Brettin T."/>
            <person name="Detter J.C."/>
            <person name="Han C."/>
            <person name="Schmutz J."/>
            <person name="Larimer F."/>
            <person name="Land M."/>
            <person name="Hauser L."/>
            <person name="Kyrpides N."/>
            <person name="Kim E."/>
            <person name="Stephens C."/>
            <person name="Richardson P."/>
        </authorList>
    </citation>
    <scope>NUCLEOTIDE SEQUENCE [LARGE SCALE GENOMIC DNA]</scope>
    <source>
        <strain evidence="2">K31</strain>
    </source>
</reference>
<dbReference type="InterPro" id="IPR007948">
    <property type="entry name" value="DUF736"/>
</dbReference>
<dbReference type="KEGG" id="cak:Caul_2037"/>
<proteinExistence type="predicted"/>
<dbReference type="Pfam" id="PF05284">
    <property type="entry name" value="DUF736"/>
    <property type="match status" value="1"/>
</dbReference>
<dbReference type="EMBL" id="CP000927">
    <property type="protein sequence ID" value="ABZ71165.1"/>
    <property type="molecule type" value="Genomic_DNA"/>
</dbReference>
<protein>
    <recommendedName>
        <fullName evidence="3">DUF736 domain-containing protein</fullName>
    </recommendedName>
</protein>
<dbReference type="HOGENOM" id="CLU_109334_1_1_5"/>
<evidence type="ECO:0000256" key="1">
    <source>
        <dbReference type="SAM" id="MobiDB-lite"/>
    </source>
</evidence>
<dbReference type="eggNOG" id="COG5489">
    <property type="taxonomic scope" value="Bacteria"/>
</dbReference>
<sequence>MTVIGEFKPSRAGGWEGEIRTLSLSAKVRFEPNDNRTHPNAPHYRLMAGTFHAGDAWEHQSRAEPPRTYCRVSLDDPRFDAPISAMLFPDAEGLNAQLVWSRSVKPKGGQLSLAQSATADTHGANDGSAPSDD</sequence>
<organism evidence="2">
    <name type="scientific">Caulobacter sp. (strain K31)</name>
    <dbReference type="NCBI Taxonomy" id="366602"/>
    <lineage>
        <taxon>Bacteria</taxon>
        <taxon>Pseudomonadati</taxon>
        <taxon>Pseudomonadota</taxon>
        <taxon>Alphaproteobacteria</taxon>
        <taxon>Caulobacterales</taxon>
        <taxon>Caulobacteraceae</taxon>
        <taxon>Caulobacter</taxon>
    </lineage>
</organism>
<dbReference type="AlphaFoldDB" id="B0T6V0"/>
<gene>
    <name evidence="2" type="ordered locus">Caul_2037</name>
</gene>
<evidence type="ECO:0000313" key="2">
    <source>
        <dbReference type="EMBL" id="ABZ71165.1"/>
    </source>
</evidence>
<accession>B0T6V0</accession>